<dbReference type="CDD" id="cd00063">
    <property type="entry name" value="FN3"/>
    <property type="match status" value="1"/>
</dbReference>
<name>A0A8S3K5L2_9BILA</name>
<proteinExistence type="predicted"/>
<dbReference type="EMBL" id="CAJOBI010360482">
    <property type="protein sequence ID" value="CAF5225929.1"/>
    <property type="molecule type" value="Genomic_DNA"/>
</dbReference>
<dbReference type="InterPro" id="IPR013783">
    <property type="entry name" value="Ig-like_fold"/>
</dbReference>
<comment type="caution">
    <text evidence="1">The sequence shown here is derived from an EMBL/GenBank/DDBJ whole genome shotgun (WGS) entry which is preliminary data.</text>
</comment>
<dbReference type="Gene3D" id="2.60.40.10">
    <property type="entry name" value="Immunoglobulins"/>
    <property type="match status" value="1"/>
</dbReference>
<evidence type="ECO:0000313" key="2">
    <source>
        <dbReference type="Proteomes" id="UP000676336"/>
    </source>
</evidence>
<dbReference type="InterPro" id="IPR003961">
    <property type="entry name" value="FN3_dom"/>
</dbReference>
<accession>A0A8S3K5L2</accession>
<sequence>LQYGINYPYQHSIHINKNQTSVFIDNLKPNQKYIFSLIALNENNDTVVPEQFYDFQMPSEGNF</sequence>
<organism evidence="1 2">
    <name type="scientific">Rotaria magnacalcarata</name>
    <dbReference type="NCBI Taxonomy" id="392030"/>
    <lineage>
        <taxon>Eukaryota</taxon>
        <taxon>Metazoa</taxon>
        <taxon>Spiralia</taxon>
        <taxon>Gnathifera</taxon>
        <taxon>Rotifera</taxon>
        <taxon>Eurotatoria</taxon>
        <taxon>Bdelloidea</taxon>
        <taxon>Philodinida</taxon>
        <taxon>Philodinidae</taxon>
        <taxon>Rotaria</taxon>
    </lineage>
</organism>
<gene>
    <name evidence="1" type="ORF">SMN809_LOCUS84549</name>
</gene>
<reference evidence="1" key="1">
    <citation type="submission" date="2021-02" db="EMBL/GenBank/DDBJ databases">
        <authorList>
            <person name="Nowell W R."/>
        </authorList>
    </citation>
    <scope>NUCLEOTIDE SEQUENCE</scope>
</reference>
<dbReference type="InterPro" id="IPR036116">
    <property type="entry name" value="FN3_sf"/>
</dbReference>
<dbReference type="AlphaFoldDB" id="A0A8S3K5L2"/>
<dbReference type="Proteomes" id="UP000676336">
    <property type="component" value="Unassembled WGS sequence"/>
</dbReference>
<feature type="non-terminal residue" evidence="1">
    <location>
        <position position="1"/>
    </location>
</feature>
<dbReference type="SUPFAM" id="SSF49265">
    <property type="entry name" value="Fibronectin type III"/>
    <property type="match status" value="1"/>
</dbReference>
<protein>
    <recommendedName>
        <fullName evidence="3">Fibronectin type-III domain-containing protein</fullName>
    </recommendedName>
</protein>
<evidence type="ECO:0008006" key="3">
    <source>
        <dbReference type="Google" id="ProtNLM"/>
    </source>
</evidence>
<evidence type="ECO:0000313" key="1">
    <source>
        <dbReference type="EMBL" id="CAF5225929.1"/>
    </source>
</evidence>